<dbReference type="AlphaFoldDB" id="A0A0A0LDX6"/>
<keyword evidence="3" id="KW-1185">Reference proteome</keyword>
<feature type="region of interest" description="Disordered" evidence="1">
    <location>
        <begin position="1"/>
        <end position="23"/>
    </location>
</feature>
<protein>
    <submittedName>
        <fullName evidence="2">Uncharacterized protein</fullName>
    </submittedName>
</protein>
<reference evidence="2 3" key="2">
    <citation type="journal article" date="2009" name="PLoS ONE">
        <title>An integrated genetic and cytogenetic map of the cucumber genome.</title>
        <authorList>
            <person name="Ren Y."/>
            <person name="Zhang Z."/>
            <person name="Liu J."/>
            <person name="Staub J.E."/>
            <person name="Han Y."/>
            <person name="Cheng Z."/>
            <person name="Li X."/>
            <person name="Lu J."/>
            <person name="Miao H."/>
            <person name="Kang H."/>
            <person name="Xie B."/>
            <person name="Gu X."/>
            <person name="Wang X."/>
            <person name="Du Y."/>
            <person name="Jin W."/>
            <person name="Huang S."/>
        </authorList>
    </citation>
    <scope>NUCLEOTIDE SEQUENCE [LARGE SCALE GENOMIC DNA]</scope>
    <source>
        <strain evidence="3">cv. 9930</strain>
    </source>
</reference>
<proteinExistence type="predicted"/>
<sequence length="121" mass="13625">MAFPSGVRSPTRTRKLSFHAAQTKSPTHILLLSRSSSVSNPFHPSLESRPFSHGRESCPFHSNREPYASSTRALSLRPLLPLLFFLAQSRVFFIRSKVDFAMSISIKFLILKLNSLTPPIK</sequence>
<reference evidence="2 3" key="3">
    <citation type="journal article" date="2010" name="BMC Genomics">
        <title>Transcriptome sequencing and comparative analysis of cucumber flowers with different sex types.</title>
        <authorList>
            <person name="Guo S."/>
            <person name="Zheng Y."/>
            <person name="Joung J.G."/>
            <person name="Liu S."/>
            <person name="Zhang Z."/>
            <person name="Crasta O.R."/>
            <person name="Sobral B.W."/>
            <person name="Xu Y."/>
            <person name="Huang S."/>
            <person name="Fei Z."/>
        </authorList>
    </citation>
    <scope>NUCLEOTIDE SEQUENCE [LARGE SCALE GENOMIC DNA]</scope>
    <source>
        <strain evidence="3">cv. 9930</strain>
    </source>
</reference>
<name>A0A0A0LDX6_CUCSA</name>
<evidence type="ECO:0000313" key="3">
    <source>
        <dbReference type="Proteomes" id="UP000029981"/>
    </source>
</evidence>
<dbReference type="EMBL" id="CM002924">
    <property type="protein sequence ID" value="KGN58296.1"/>
    <property type="molecule type" value="Genomic_DNA"/>
</dbReference>
<reference evidence="2 3" key="4">
    <citation type="journal article" date="2011" name="BMC Genomics">
        <title>RNA-Seq improves annotation of protein-coding genes in the cucumber genome.</title>
        <authorList>
            <person name="Li Z."/>
            <person name="Zhang Z."/>
            <person name="Yan P."/>
            <person name="Huang S."/>
            <person name="Fei Z."/>
            <person name="Lin K."/>
        </authorList>
    </citation>
    <scope>NUCLEOTIDE SEQUENCE [LARGE SCALE GENOMIC DNA]</scope>
    <source>
        <strain evidence="3">cv. 9930</strain>
    </source>
</reference>
<accession>A0A0A0LDX6</accession>
<reference evidence="2 3" key="1">
    <citation type="journal article" date="2009" name="Nat. Genet.">
        <title>The genome of the cucumber, Cucumis sativus L.</title>
        <authorList>
            <person name="Huang S."/>
            <person name="Li R."/>
            <person name="Zhang Z."/>
            <person name="Li L."/>
            <person name="Gu X."/>
            <person name="Fan W."/>
            <person name="Lucas W.J."/>
            <person name="Wang X."/>
            <person name="Xie B."/>
            <person name="Ni P."/>
            <person name="Ren Y."/>
            <person name="Zhu H."/>
            <person name="Li J."/>
            <person name="Lin K."/>
            <person name="Jin W."/>
            <person name="Fei Z."/>
            <person name="Li G."/>
            <person name="Staub J."/>
            <person name="Kilian A."/>
            <person name="van der Vossen E.A."/>
            <person name="Wu Y."/>
            <person name="Guo J."/>
            <person name="He J."/>
            <person name="Jia Z."/>
            <person name="Ren Y."/>
            <person name="Tian G."/>
            <person name="Lu Y."/>
            <person name="Ruan J."/>
            <person name="Qian W."/>
            <person name="Wang M."/>
            <person name="Huang Q."/>
            <person name="Li B."/>
            <person name="Xuan Z."/>
            <person name="Cao J."/>
            <person name="Asan"/>
            <person name="Wu Z."/>
            <person name="Zhang J."/>
            <person name="Cai Q."/>
            <person name="Bai Y."/>
            <person name="Zhao B."/>
            <person name="Han Y."/>
            <person name="Li Y."/>
            <person name="Li X."/>
            <person name="Wang S."/>
            <person name="Shi Q."/>
            <person name="Liu S."/>
            <person name="Cho W.K."/>
            <person name="Kim J.Y."/>
            <person name="Xu Y."/>
            <person name="Heller-Uszynska K."/>
            <person name="Miao H."/>
            <person name="Cheng Z."/>
            <person name="Zhang S."/>
            <person name="Wu J."/>
            <person name="Yang Y."/>
            <person name="Kang H."/>
            <person name="Li M."/>
            <person name="Liang H."/>
            <person name="Ren X."/>
            <person name="Shi Z."/>
            <person name="Wen M."/>
            <person name="Jian M."/>
            <person name="Yang H."/>
            <person name="Zhang G."/>
            <person name="Yang Z."/>
            <person name="Chen R."/>
            <person name="Liu S."/>
            <person name="Li J."/>
            <person name="Ma L."/>
            <person name="Liu H."/>
            <person name="Zhou Y."/>
            <person name="Zhao J."/>
            <person name="Fang X."/>
            <person name="Li G."/>
            <person name="Fang L."/>
            <person name="Li Y."/>
            <person name="Liu D."/>
            <person name="Zheng H."/>
            <person name="Zhang Y."/>
            <person name="Qin N."/>
            <person name="Li Z."/>
            <person name="Yang G."/>
            <person name="Yang S."/>
            <person name="Bolund L."/>
            <person name="Kristiansen K."/>
            <person name="Zheng H."/>
            <person name="Li S."/>
            <person name="Zhang X."/>
            <person name="Yang H."/>
            <person name="Wang J."/>
            <person name="Sun R."/>
            <person name="Zhang B."/>
            <person name="Jiang S."/>
            <person name="Wang J."/>
            <person name="Du Y."/>
            <person name="Li S."/>
        </authorList>
    </citation>
    <scope>NUCLEOTIDE SEQUENCE [LARGE SCALE GENOMIC DNA]</scope>
    <source>
        <strain evidence="3">cv. 9930</strain>
    </source>
</reference>
<evidence type="ECO:0000313" key="2">
    <source>
        <dbReference type="EMBL" id="KGN58296.1"/>
    </source>
</evidence>
<evidence type="ECO:0000256" key="1">
    <source>
        <dbReference type="SAM" id="MobiDB-lite"/>
    </source>
</evidence>
<dbReference type="Gramene" id="KGN58296">
    <property type="protein sequence ID" value="KGN58296"/>
    <property type="gene ID" value="Csa_3G609240"/>
</dbReference>
<organism evidence="2 3">
    <name type="scientific">Cucumis sativus</name>
    <name type="common">Cucumber</name>
    <dbReference type="NCBI Taxonomy" id="3659"/>
    <lineage>
        <taxon>Eukaryota</taxon>
        <taxon>Viridiplantae</taxon>
        <taxon>Streptophyta</taxon>
        <taxon>Embryophyta</taxon>
        <taxon>Tracheophyta</taxon>
        <taxon>Spermatophyta</taxon>
        <taxon>Magnoliopsida</taxon>
        <taxon>eudicotyledons</taxon>
        <taxon>Gunneridae</taxon>
        <taxon>Pentapetalae</taxon>
        <taxon>rosids</taxon>
        <taxon>fabids</taxon>
        <taxon>Cucurbitales</taxon>
        <taxon>Cucurbitaceae</taxon>
        <taxon>Benincaseae</taxon>
        <taxon>Cucumis</taxon>
    </lineage>
</organism>
<gene>
    <name evidence="2" type="ORF">Csa_3G609240</name>
</gene>
<dbReference type="Proteomes" id="UP000029981">
    <property type="component" value="Chromosome 3"/>
</dbReference>